<feature type="domain" description="DOD-type homing endonuclease" evidence="4">
    <location>
        <begin position="368"/>
        <end position="506"/>
    </location>
</feature>
<organism evidence="5">
    <name type="scientific">marine sediment metagenome</name>
    <dbReference type="NCBI Taxonomy" id="412755"/>
    <lineage>
        <taxon>unclassified sequences</taxon>
        <taxon>metagenomes</taxon>
        <taxon>ecological metagenomes</taxon>
    </lineage>
</organism>
<dbReference type="InterPro" id="IPR006141">
    <property type="entry name" value="Intein_N"/>
</dbReference>
<dbReference type="CDD" id="cd00081">
    <property type="entry name" value="Hint"/>
    <property type="match status" value="1"/>
</dbReference>
<reference evidence="5" key="1">
    <citation type="journal article" date="2015" name="Nature">
        <title>Complex archaea that bridge the gap between prokaryotes and eukaryotes.</title>
        <authorList>
            <person name="Spang A."/>
            <person name="Saw J.H."/>
            <person name="Jorgensen S.L."/>
            <person name="Zaremba-Niedzwiedzka K."/>
            <person name="Martijn J."/>
            <person name="Lind A.E."/>
            <person name="van Eijk R."/>
            <person name="Schleper C."/>
            <person name="Guy L."/>
            <person name="Ettema T.J."/>
        </authorList>
    </citation>
    <scope>NUCLEOTIDE SEQUENCE</scope>
</reference>
<evidence type="ECO:0000256" key="2">
    <source>
        <dbReference type="ARBA" id="ARBA00023000"/>
    </source>
</evidence>
<comment type="caution">
    <text evidence="5">The sequence shown here is derived from an EMBL/GenBank/DDBJ whole genome shotgun (WGS) entry which is preliminary data.</text>
</comment>
<name>A0A0F9IT90_9ZZZZ</name>
<evidence type="ECO:0000313" key="5">
    <source>
        <dbReference type="EMBL" id="KKL97005.1"/>
    </source>
</evidence>
<dbReference type="AlphaFoldDB" id="A0A0F9IT90"/>
<protein>
    <recommendedName>
        <fullName evidence="4">DOD-type homing endonuclease domain-containing protein</fullName>
    </recommendedName>
</protein>
<dbReference type="GO" id="GO:0004519">
    <property type="term" value="F:endonuclease activity"/>
    <property type="evidence" value="ECO:0007669"/>
    <property type="project" value="InterPro"/>
</dbReference>
<dbReference type="PROSITE" id="PS50817">
    <property type="entry name" value="INTEIN_N_TER"/>
    <property type="match status" value="1"/>
</dbReference>
<dbReference type="InterPro" id="IPR036844">
    <property type="entry name" value="Hint_dom_sf"/>
</dbReference>
<feature type="region of interest" description="Disordered" evidence="3">
    <location>
        <begin position="1"/>
        <end position="44"/>
    </location>
</feature>
<feature type="non-terminal residue" evidence="5">
    <location>
        <position position="637"/>
    </location>
</feature>
<gene>
    <name evidence="5" type="ORF">LCGC14_1838790</name>
</gene>
<dbReference type="GO" id="GO:0016539">
    <property type="term" value="P:intein-mediated protein splicing"/>
    <property type="evidence" value="ECO:0007669"/>
    <property type="project" value="InterPro"/>
</dbReference>
<dbReference type="InterPro" id="IPR004042">
    <property type="entry name" value="Intein_endonuc_central"/>
</dbReference>
<accession>A0A0F9IT90</accession>
<dbReference type="SUPFAM" id="SSF55608">
    <property type="entry name" value="Homing endonucleases"/>
    <property type="match status" value="1"/>
</dbReference>
<evidence type="ECO:0000259" key="4">
    <source>
        <dbReference type="PROSITE" id="PS50819"/>
    </source>
</evidence>
<dbReference type="PROSITE" id="PS50819">
    <property type="entry name" value="INTEIN_ENDONUCLEASE"/>
    <property type="match status" value="1"/>
</dbReference>
<keyword evidence="1" id="KW-0068">Autocatalytic cleavage</keyword>
<keyword evidence="2" id="KW-0651">Protein splicing</keyword>
<dbReference type="InterPro" id="IPR027434">
    <property type="entry name" value="Homing_endonucl"/>
</dbReference>
<dbReference type="SUPFAM" id="SSF51294">
    <property type="entry name" value="Hedgehog/intein (Hint) domain"/>
    <property type="match status" value="1"/>
</dbReference>
<dbReference type="Gene3D" id="3.10.28.10">
    <property type="entry name" value="Homing endonucleases"/>
    <property type="match status" value="1"/>
</dbReference>
<evidence type="ECO:0000256" key="1">
    <source>
        <dbReference type="ARBA" id="ARBA00022813"/>
    </source>
</evidence>
<sequence>MAHRVGEVHLPDQEEGRQRVPGVLGRQAHAREEEEVSEKDLSPDEQLAEDLAGFYADPLGYVMYAFPWDEEPSIQLVELKSPYKERFPGATCKVSTCPFHEKVGEHAHGPDVWACEFLDQLGEEIRKRAFDGSHAVAPIQFSTVSGHGIGKSTMSGWLAKFILDTRPMSVGTVTAMTAEQLKNKTWAAVGRWHKMSLTSHWFDYTSGRGAMALKSNRLNRLGESLALDWNCTALTCREENSEAFAGQHAANATSFYIFDEACFRAETEVLTDRGWLYFSSLTPQHRLLTPEGWQQPTALHAFRRRGVMLRIRKRGLSVTVTPNHEMYGLTRAGIAKKVRAEQVTELMAPRTVEWSAPEYVVSDDELRLAAWYYSEGHLVRNIYEYKNNGRGRPRTVGKWHGFGITNNKDNGISELLDRLELRWSKHRNQWLVYEPERAIAFSKQGVGCLEKTLPEWMLQLSRRQLRLFLKIYALGDGYARGKKRIIYTSSQRMANALHAMAVLAGYNSSLTRRRIAGQRKWIKDHWATSTRDGWVVTLSETGAGVKLTRGLFEEVDYNGMVYCATVPAGLLLTRDEGTVIWSGNSGVPNKIFEVREGGLTDGEPMTFDWGNGTRNSGRFFEQCQGRFSKYQIVRSID</sequence>
<evidence type="ECO:0000256" key="3">
    <source>
        <dbReference type="SAM" id="MobiDB-lite"/>
    </source>
</evidence>
<dbReference type="EMBL" id="LAZR01018277">
    <property type="protein sequence ID" value="KKL97005.1"/>
    <property type="molecule type" value="Genomic_DNA"/>
</dbReference>
<proteinExistence type="predicted"/>
<feature type="compositionally biased region" description="Basic and acidic residues" evidence="3">
    <location>
        <begin position="1"/>
        <end position="18"/>
    </location>
</feature>